<organism evidence="1 2">
    <name type="scientific">Lipomyces kononenkoae</name>
    <name type="common">Yeast</name>
    <dbReference type="NCBI Taxonomy" id="34357"/>
    <lineage>
        <taxon>Eukaryota</taxon>
        <taxon>Fungi</taxon>
        <taxon>Dikarya</taxon>
        <taxon>Ascomycota</taxon>
        <taxon>Saccharomycotina</taxon>
        <taxon>Lipomycetes</taxon>
        <taxon>Lipomycetales</taxon>
        <taxon>Lipomycetaceae</taxon>
        <taxon>Lipomyces</taxon>
    </lineage>
</organism>
<evidence type="ECO:0000313" key="2">
    <source>
        <dbReference type="Proteomes" id="UP001433508"/>
    </source>
</evidence>
<proteinExistence type="predicted"/>
<reference evidence="2" key="1">
    <citation type="journal article" date="2024" name="Front. Bioeng. Biotechnol.">
        <title>Genome-scale model development and genomic sequencing of the oleaginous clade Lipomyces.</title>
        <authorList>
            <person name="Czajka J.J."/>
            <person name="Han Y."/>
            <person name="Kim J."/>
            <person name="Mondo S.J."/>
            <person name="Hofstad B.A."/>
            <person name="Robles A."/>
            <person name="Haridas S."/>
            <person name="Riley R."/>
            <person name="LaButti K."/>
            <person name="Pangilinan J."/>
            <person name="Andreopoulos W."/>
            <person name="Lipzen A."/>
            <person name="Yan J."/>
            <person name="Wang M."/>
            <person name="Ng V."/>
            <person name="Grigoriev I.V."/>
            <person name="Spatafora J.W."/>
            <person name="Magnuson J.K."/>
            <person name="Baker S.E."/>
            <person name="Pomraning K.R."/>
        </authorList>
    </citation>
    <scope>NUCLEOTIDE SEQUENCE [LARGE SCALE GENOMIC DNA]</scope>
    <source>
        <strain evidence="2">CBS 7786</strain>
    </source>
</reference>
<evidence type="ECO:0000313" key="1">
    <source>
        <dbReference type="EMBL" id="KAK9234027.1"/>
    </source>
</evidence>
<accession>A0ACC3SQZ1</accession>
<sequence length="596" mass="62331">MPLDKHIVYSEDLVLTFLRGLTRSNPTLGLVESERIVYSCAENDDNVVVLSGGGSGHEPAHAGYVGRGMLDVAVVGSIFASPSAKQILEGIRCRPSRAGTLIIVKNYTGDVLHFGLASERARANGISVEVVIVGDDVAVGRTKGGLVGRRGLAGSVLVHKVAGAEAALGSSLPEVCASARAVAENIVTIGASLDHCAVPGRETNAEMSLACDEIEIGLGIHNEAGVSKISPIPSADELVGSLLHYLLSKDDKERSYVIFDESDDVVLLINNLGGMSVLEITAISQIVQSQLLHKYGISPVRVYVGSFMTSLNAPGFSITLLNATKAGGKRALDLLDAATDASGWNAHYMTSTCASKPMVLVSASERKRRASSKLKTSKVLLLTILRKGMQAVLRSEPLITRYDMIAGDGDCGETLACGANAILAALKSDVTHNIELEDVVSALDDITEIIESSMGGTSGGIYSIFVTALGQALKRLSDDSPDSSVELKKSMLGKACELALATLYKYTNARVGDRTLIDALDPFVRAFAAGESVRDATLKASAGADSTKNLVAKFGRASYVGQDGLARFEADGGIPDPGAVGLAALLDGFANGYYGV</sequence>
<comment type="caution">
    <text evidence="1">The sequence shown here is derived from an EMBL/GenBank/DDBJ whole genome shotgun (WGS) entry which is preliminary data.</text>
</comment>
<gene>
    <name evidence="1" type="ORF">V1525DRAFT_459762</name>
</gene>
<keyword evidence="2" id="KW-1185">Reference proteome</keyword>
<dbReference type="EMBL" id="MU971529">
    <property type="protein sequence ID" value="KAK9234027.1"/>
    <property type="molecule type" value="Genomic_DNA"/>
</dbReference>
<dbReference type="Proteomes" id="UP001433508">
    <property type="component" value="Unassembled WGS sequence"/>
</dbReference>
<protein>
    <submittedName>
        <fullName evidence="1">Dak1 domain-containing protein</fullName>
    </submittedName>
</protein>
<name>A0ACC3SQZ1_LIPKO</name>